<evidence type="ECO:0000313" key="2">
    <source>
        <dbReference type="Proteomes" id="UP000509750"/>
    </source>
</evidence>
<protein>
    <submittedName>
        <fullName evidence="1">Uncharacterized protein</fullName>
    </submittedName>
</protein>
<dbReference type="RefSeq" id="WP_179167665.1">
    <property type="nucleotide sequence ID" value="NZ_CP058529.1"/>
</dbReference>
<proteinExistence type="predicted"/>
<gene>
    <name evidence="1" type="ORF">HUG10_00395</name>
</gene>
<dbReference type="EMBL" id="CP058529">
    <property type="protein sequence ID" value="QLG26090.1"/>
    <property type="molecule type" value="Genomic_DNA"/>
</dbReference>
<dbReference type="GeneID" id="56027246"/>
<dbReference type="Pfam" id="PF19102">
    <property type="entry name" value="DUF5789"/>
    <property type="match status" value="1"/>
</dbReference>
<name>A0A7D5GDE5_9EURY</name>
<keyword evidence="2" id="KW-1185">Reference proteome</keyword>
<dbReference type="OrthoDB" id="317711at2157"/>
<dbReference type="Proteomes" id="UP000509750">
    <property type="component" value="Chromosome"/>
</dbReference>
<sequence length="108" mass="11780">MARRPPQGGSGDREAVEFGIAVLDARLDDAGVTFPATAEEVLSELDDTKVAYDASGHTLDLRDAFAEVDAERFESETELLNAVYPAFEARRKRAADSLIARLRALLPM</sequence>
<dbReference type="InterPro" id="IPR043899">
    <property type="entry name" value="DUF5789"/>
</dbReference>
<evidence type="ECO:0000313" key="1">
    <source>
        <dbReference type="EMBL" id="QLG26090.1"/>
    </source>
</evidence>
<accession>A0A7D5GDE5</accession>
<reference evidence="1 2" key="1">
    <citation type="submission" date="2020-07" db="EMBL/GenBank/DDBJ databases">
        <title>Gai3-2, isolated from salt lake.</title>
        <authorList>
            <person name="Cui H."/>
            <person name="Shi X."/>
        </authorList>
    </citation>
    <scope>NUCLEOTIDE SEQUENCE [LARGE SCALE GENOMIC DNA]</scope>
    <source>
        <strain evidence="1 2">Gai3-2</strain>
    </source>
</reference>
<dbReference type="AlphaFoldDB" id="A0A7D5GDE5"/>
<organism evidence="1 2">
    <name type="scientific">Halorarum halophilum</name>
    <dbReference type="NCBI Taxonomy" id="2743090"/>
    <lineage>
        <taxon>Archaea</taxon>
        <taxon>Methanobacteriati</taxon>
        <taxon>Methanobacteriota</taxon>
        <taxon>Stenosarchaea group</taxon>
        <taxon>Halobacteria</taxon>
        <taxon>Halobacteriales</taxon>
        <taxon>Haloferacaceae</taxon>
        <taxon>Halorarum</taxon>
    </lineage>
</organism>
<dbReference type="KEGG" id="halg:HUG10_00395"/>